<proteinExistence type="inferred from homology"/>
<dbReference type="GO" id="GO:0004034">
    <property type="term" value="F:aldose 1-epimerase activity"/>
    <property type="evidence" value="ECO:0007669"/>
    <property type="project" value="UniProtKB-EC"/>
</dbReference>
<keyword evidence="4 5" id="KW-0119">Carbohydrate metabolism</keyword>
<dbReference type="RefSeq" id="WP_092809854.1">
    <property type="nucleotide sequence ID" value="NZ_FMVW01000001.1"/>
</dbReference>
<dbReference type="Gene3D" id="2.70.98.10">
    <property type="match status" value="1"/>
</dbReference>
<dbReference type="NCBIfam" id="NF008277">
    <property type="entry name" value="PRK11055.1"/>
    <property type="match status" value="1"/>
</dbReference>
<dbReference type="Proteomes" id="UP000199347">
    <property type="component" value="Unassembled WGS sequence"/>
</dbReference>
<evidence type="ECO:0000256" key="6">
    <source>
        <dbReference type="PIRSR" id="PIRSR005096-1"/>
    </source>
</evidence>
<dbReference type="InterPro" id="IPR015443">
    <property type="entry name" value="Aldose_1-epimerase"/>
</dbReference>
<dbReference type="Pfam" id="PF01263">
    <property type="entry name" value="Aldose_epim"/>
    <property type="match status" value="1"/>
</dbReference>
<comment type="similarity">
    <text evidence="2 5">Belongs to the aldose epimerase family.</text>
</comment>
<dbReference type="InterPro" id="IPR008183">
    <property type="entry name" value="Aldose_1/G6P_1-epimerase"/>
</dbReference>
<keyword evidence="10" id="KW-1185">Reference proteome</keyword>
<evidence type="ECO:0000313" key="10">
    <source>
        <dbReference type="Proteomes" id="UP000199347"/>
    </source>
</evidence>
<dbReference type="UniPathway" id="UPA00242"/>
<dbReference type="GO" id="GO:0030246">
    <property type="term" value="F:carbohydrate binding"/>
    <property type="evidence" value="ECO:0007669"/>
    <property type="project" value="InterPro"/>
</dbReference>
<name>A0A1G5MMC6_AFIMA</name>
<organism evidence="9 10">
    <name type="scientific">Afifella marina DSM 2698</name>
    <dbReference type="NCBI Taxonomy" id="1120955"/>
    <lineage>
        <taxon>Bacteria</taxon>
        <taxon>Pseudomonadati</taxon>
        <taxon>Pseudomonadota</taxon>
        <taxon>Alphaproteobacteria</taxon>
        <taxon>Hyphomicrobiales</taxon>
        <taxon>Afifellaceae</taxon>
        <taxon>Afifella</taxon>
    </lineage>
</organism>
<keyword evidence="3 5" id="KW-0413">Isomerase</keyword>
<dbReference type="AlphaFoldDB" id="A0A1G5MMC6"/>
<dbReference type="InterPro" id="IPR011013">
    <property type="entry name" value="Gal_mutarotase_sf_dom"/>
</dbReference>
<dbReference type="CDD" id="cd09019">
    <property type="entry name" value="galactose_mutarotase_like"/>
    <property type="match status" value="1"/>
</dbReference>
<accession>A0A1G5MMC6</accession>
<dbReference type="EC" id="5.1.3.3" evidence="5"/>
<dbReference type="EMBL" id="FMVW01000001">
    <property type="protein sequence ID" value="SCZ25924.1"/>
    <property type="molecule type" value="Genomic_DNA"/>
</dbReference>
<dbReference type="STRING" id="1120955.SAMN03080610_00879"/>
<dbReference type="PIRSF" id="PIRSF005096">
    <property type="entry name" value="GALM"/>
    <property type="match status" value="1"/>
</dbReference>
<feature type="binding site" evidence="7">
    <location>
        <position position="239"/>
    </location>
    <ligand>
        <name>beta-D-galactose</name>
        <dbReference type="ChEBI" id="CHEBI:27667"/>
    </ligand>
</feature>
<sequence>MEAAGTRRVFGTTPEGQTIEAVTIAAGELSADIITYGAILRDLRLLHMPHPLVLGFCDLDGYLATNAFLGATAGRVGNRIAGGRFMLDGREIELDVNDPPNHLHGGKASFGRRPWRIMSHDETSVILGLVSRAGESGYPGTVEVTCRFELLPPATLRITYLGRTDEPTLLNLLHHSYFNLSGADDILNHSLMIPAQAYLPANENEIPTGEVRGVEGTPYDFRKRAKIADRRGPEKTVYDANFCLAEYRHEDPRHAASVWNDNGELEMQVWTTEPGVQLYDGYKLDLPVKGLEGRRYAAHAGLCLEPQLWPDAPNHEGFPSAVLRPGETYRQVTEFHFRHDPVAE</sequence>
<dbReference type="OrthoDB" id="9779408at2"/>
<protein>
    <recommendedName>
        <fullName evidence="5">Aldose 1-epimerase</fullName>
        <ecNumber evidence="5">5.1.3.3</ecNumber>
    </recommendedName>
</protein>
<reference evidence="9 10" key="1">
    <citation type="submission" date="2016-10" db="EMBL/GenBank/DDBJ databases">
        <authorList>
            <person name="de Groot N.N."/>
        </authorList>
    </citation>
    <scope>NUCLEOTIDE SEQUENCE [LARGE SCALE GENOMIC DNA]</scope>
    <source>
        <strain evidence="9 10">DSM 2698</strain>
    </source>
</reference>
<feature type="binding site" evidence="8">
    <location>
        <begin position="175"/>
        <end position="177"/>
    </location>
    <ligand>
        <name>beta-D-galactose</name>
        <dbReference type="ChEBI" id="CHEBI:27667"/>
    </ligand>
</feature>
<evidence type="ECO:0000256" key="7">
    <source>
        <dbReference type="PIRSR" id="PIRSR005096-2"/>
    </source>
</evidence>
<evidence type="ECO:0000313" key="9">
    <source>
        <dbReference type="EMBL" id="SCZ25924.1"/>
    </source>
</evidence>
<dbReference type="SUPFAM" id="SSF74650">
    <property type="entry name" value="Galactose mutarotase-like"/>
    <property type="match status" value="1"/>
</dbReference>
<dbReference type="GO" id="GO:0033499">
    <property type="term" value="P:galactose catabolic process via UDP-galactose, Leloir pathway"/>
    <property type="evidence" value="ECO:0007669"/>
    <property type="project" value="TreeGrafter"/>
</dbReference>
<evidence type="ECO:0000256" key="3">
    <source>
        <dbReference type="ARBA" id="ARBA00023235"/>
    </source>
</evidence>
<dbReference type="GO" id="GO:0006006">
    <property type="term" value="P:glucose metabolic process"/>
    <property type="evidence" value="ECO:0007669"/>
    <property type="project" value="TreeGrafter"/>
</dbReference>
<feature type="active site" description="Proton donor" evidence="6">
    <location>
        <position position="175"/>
    </location>
</feature>
<dbReference type="InterPro" id="IPR047215">
    <property type="entry name" value="Galactose_mutarotase-like"/>
</dbReference>
<evidence type="ECO:0000256" key="2">
    <source>
        <dbReference type="ARBA" id="ARBA00006206"/>
    </source>
</evidence>
<evidence type="ECO:0000256" key="4">
    <source>
        <dbReference type="ARBA" id="ARBA00023277"/>
    </source>
</evidence>
<dbReference type="InterPro" id="IPR014718">
    <property type="entry name" value="GH-type_carb-bd"/>
</dbReference>
<evidence type="ECO:0000256" key="1">
    <source>
        <dbReference type="ARBA" id="ARBA00005028"/>
    </source>
</evidence>
<gene>
    <name evidence="9" type="ORF">SAMN03080610_00879</name>
</gene>
<evidence type="ECO:0000256" key="8">
    <source>
        <dbReference type="PIRSR" id="PIRSR005096-3"/>
    </source>
</evidence>
<dbReference type="PANTHER" id="PTHR10091:SF49">
    <property type="entry name" value="ALDOSE 1-EPIMERASE"/>
    <property type="match status" value="1"/>
</dbReference>
<comment type="catalytic activity">
    <reaction evidence="5">
        <text>alpha-D-glucose = beta-D-glucose</text>
        <dbReference type="Rhea" id="RHEA:10264"/>
        <dbReference type="ChEBI" id="CHEBI:15903"/>
        <dbReference type="ChEBI" id="CHEBI:17925"/>
        <dbReference type="EC" id="5.1.3.3"/>
    </reaction>
</comment>
<feature type="active site" description="Proton acceptor" evidence="6">
    <location>
        <position position="305"/>
    </location>
</feature>
<feature type="binding site" evidence="8">
    <location>
        <begin position="78"/>
        <end position="79"/>
    </location>
    <ligand>
        <name>beta-D-galactose</name>
        <dbReference type="ChEBI" id="CHEBI:27667"/>
    </ligand>
</feature>
<dbReference type="PANTHER" id="PTHR10091">
    <property type="entry name" value="ALDOSE-1-EPIMERASE"/>
    <property type="match status" value="1"/>
</dbReference>
<comment type="pathway">
    <text evidence="1 5">Carbohydrate metabolism; hexose metabolism.</text>
</comment>
<evidence type="ECO:0000256" key="5">
    <source>
        <dbReference type="PIRNR" id="PIRNR005096"/>
    </source>
</evidence>